<organism evidence="1 2">
    <name type="scientific">[Clostridium] clostridioforme 90A8</name>
    <dbReference type="NCBI Taxonomy" id="999408"/>
    <lineage>
        <taxon>Bacteria</taxon>
        <taxon>Bacillati</taxon>
        <taxon>Bacillota</taxon>
        <taxon>Clostridia</taxon>
        <taxon>Lachnospirales</taxon>
        <taxon>Lachnospiraceae</taxon>
        <taxon>Enterocloster</taxon>
    </lineage>
</organism>
<protein>
    <submittedName>
        <fullName evidence="1">Uncharacterized protein</fullName>
    </submittedName>
</protein>
<sequence>MALPPGITKKLLQATSDKTDLNKQALRFNRSFKEVGKLLGSGSAKAKKDKDKK</sequence>
<dbReference type="RefSeq" id="WP_002566414.1">
    <property type="nucleotide sequence ID" value="NZ_KB850980.1"/>
</dbReference>
<gene>
    <name evidence="1" type="ORF">HMPREF1090_03821</name>
</gene>
<name>A0A0E2H7H0_9FIRM</name>
<evidence type="ECO:0000313" key="1">
    <source>
        <dbReference type="EMBL" id="ENZ12190.1"/>
    </source>
</evidence>
<dbReference type="GeneID" id="44663930"/>
<comment type="caution">
    <text evidence="1">The sequence shown here is derived from an EMBL/GenBank/DDBJ whole genome shotgun (WGS) entry which is preliminary data.</text>
</comment>
<dbReference type="EMBL" id="AGYR01000040">
    <property type="protein sequence ID" value="ENZ12190.1"/>
    <property type="molecule type" value="Genomic_DNA"/>
</dbReference>
<dbReference type="AlphaFoldDB" id="A0A0E2H7H0"/>
<reference evidence="1 2" key="1">
    <citation type="submission" date="2013-01" db="EMBL/GenBank/DDBJ databases">
        <title>The Genome Sequence of Clostridium clostridioforme 90A8.</title>
        <authorList>
            <consortium name="The Broad Institute Genome Sequencing Platform"/>
            <person name="Earl A."/>
            <person name="Ward D."/>
            <person name="Feldgarden M."/>
            <person name="Gevers D."/>
            <person name="Courvalin P."/>
            <person name="Lambert T."/>
            <person name="Walker B."/>
            <person name="Young S.K."/>
            <person name="Zeng Q."/>
            <person name="Gargeya S."/>
            <person name="Fitzgerald M."/>
            <person name="Haas B."/>
            <person name="Abouelleil A."/>
            <person name="Alvarado L."/>
            <person name="Arachchi H.M."/>
            <person name="Berlin A.M."/>
            <person name="Chapman S.B."/>
            <person name="Dewar J."/>
            <person name="Goldberg J."/>
            <person name="Griggs A."/>
            <person name="Gujja S."/>
            <person name="Hansen M."/>
            <person name="Howarth C."/>
            <person name="Imamovic A."/>
            <person name="Larimer J."/>
            <person name="McCowan C."/>
            <person name="Murphy C."/>
            <person name="Neiman D."/>
            <person name="Pearson M."/>
            <person name="Priest M."/>
            <person name="Roberts A."/>
            <person name="Saif S."/>
            <person name="Shea T."/>
            <person name="Sisk P."/>
            <person name="Sykes S."/>
            <person name="Wortman J."/>
            <person name="Nusbaum C."/>
            <person name="Birren B."/>
        </authorList>
    </citation>
    <scope>NUCLEOTIDE SEQUENCE [LARGE SCALE GENOMIC DNA]</scope>
    <source>
        <strain evidence="1 2">90A8</strain>
    </source>
</reference>
<dbReference type="PATRIC" id="fig|999408.3.peg.4088"/>
<evidence type="ECO:0000313" key="2">
    <source>
        <dbReference type="Proteomes" id="UP000013085"/>
    </source>
</evidence>
<dbReference type="Proteomes" id="UP000013085">
    <property type="component" value="Unassembled WGS sequence"/>
</dbReference>
<accession>A0A0E2H7H0</accession>
<proteinExistence type="predicted"/>
<dbReference type="HOGENOM" id="CLU_206407_0_0_9"/>